<accession>A0A0C3QB29</accession>
<dbReference type="EMBL" id="KN823006">
    <property type="protein sequence ID" value="KIO27620.1"/>
    <property type="molecule type" value="Genomic_DNA"/>
</dbReference>
<sequence length="382" mass="43089">MSYPRWFRIILWPETAGDMTDPAIPEAPIEEFRNAFVQMRLMGYPKDRFPVWIMEKIREEDRQSASLLQAPAEAPVGGQSDWVAKFGPAFLTRPHRIYGTAAGHAARVARAFATRAQQPMRFSGSFRYGIVNPKHRSAPVISIPTPATEIVQQQPPLASENGDSFDQSDSQPEFLSSRATRWIADREVGPNAQSDDQAKSDSNRSESLDGSLIEEEEAQPIWWTFPSAPLNFNPAIQRVDLWGSVDVQCHLDSVDECLGQAASRYLHFHYYSQTSKAVVAQAYGYHHQDVEQFVKHLFRKGVLPMLATYMWDLLQTSFNWEMALKAGIGRDPVQGSRVPYGSIDAEKLDFNACPECRDRGRLILRVEKLKMDKSKGKGRALA</sequence>
<evidence type="ECO:0000313" key="3">
    <source>
        <dbReference type="Proteomes" id="UP000054248"/>
    </source>
</evidence>
<dbReference type="Proteomes" id="UP000054248">
    <property type="component" value="Unassembled WGS sequence"/>
</dbReference>
<feature type="compositionally biased region" description="Basic and acidic residues" evidence="1">
    <location>
        <begin position="196"/>
        <end position="207"/>
    </location>
</feature>
<proteinExistence type="predicted"/>
<keyword evidence="3" id="KW-1185">Reference proteome</keyword>
<reference evidence="3" key="2">
    <citation type="submission" date="2015-01" db="EMBL/GenBank/DDBJ databases">
        <title>Evolutionary Origins and Diversification of the Mycorrhizal Mutualists.</title>
        <authorList>
            <consortium name="DOE Joint Genome Institute"/>
            <consortium name="Mycorrhizal Genomics Consortium"/>
            <person name="Kohler A."/>
            <person name="Kuo A."/>
            <person name="Nagy L.G."/>
            <person name="Floudas D."/>
            <person name="Copeland A."/>
            <person name="Barry K.W."/>
            <person name="Cichocki N."/>
            <person name="Veneault-Fourrey C."/>
            <person name="LaButti K."/>
            <person name="Lindquist E.A."/>
            <person name="Lipzen A."/>
            <person name="Lundell T."/>
            <person name="Morin E."/>
            <person name="Murat C."/>
            <person name="Riley R."/>
            <person name="Ohm R."/>
            <person name="Sun H."/>
            <person name="Tunlid A."/>
            <person name="Henrissat B."/>
            <person name="Grigoriev I.V."/>
            <person name="Hibbett D.S."/>
            <person name="Martin F."/>
        </authorList>
    </citation>
    <scope>NUCLEOTIDE SEQUENCE [LARGE SCALE GENOMIC DNA]</scope>
    <source>
        <strain evidence="3">MUT 4182</strain>
    </source>
</reference>
<reference evidence="2 3" key="1">
    <citation type="submission" date="2014-04" db="EMBL/GenBank/DDBJ databases">
        <authorList>
            <consortium name="DOE Joint Genome Institute"/>
            <person name="Kuo A."/>
            <person name="Girlanda M."/>
            <person name="Perotto S."/>
            <person name="Kohler A."/>
            <person name="Nagy L.G."/>
            <person name="Floudas D."/>
            <person name="Copeland A."/>
            <person name="Barry K.W."/>
            <person name="Cichocki N."/>
            <person name="Veneault-Fourrey C."/>
            <person name="LaButti K."/>
            <person name="Lindquist E.A."/>
            <person name="Lipzen A."/>
            <person name="Lundell T."/>
            <person name="Morin E."/>
            <person name="Murat C."/>
            <person name="Sun H."/>
            <person name="Tunlid A."/>
            <person name="Henrissat B."/>
            <person name="Grigoriev I.V."/>
            <person name="Hibbett D.S."/>
            <person name="Martin F."/>
            <person name="Nordberg H.P."/>
            <person name="Cantor M.N."/>
            <person name="Hua S.X."/>
        </authorList>
    </citation>
    <scope>NUCLEOTIDE SEQUENCE [LARGE SCALE GENOMIC DNA]</scope>
    <source>
        <strain evidence="2 3">MUT 4182</strain>
    </source>
</reference>
<name>A0A0C3QB29_9AGAM</name>
<organism evidence="2 3">
    <name type="scientific">Tulasnella calospora MUT 4182</name>
    <dbReference type="NCBI Taxonomy" id="1051891"/>
    <lineage>
        <taxon>Eukaryota</taxon>
        <taxon>Fungi</taxon>
        <taxon>Dikarya</taxon>
        <taxon>Basidiomycota</taxon>
        <taxon>Agaricomycotina</taxon>
        <taxon>Agaricomycetes</taxon>
        <taxon>Cantharellales</taxon>
        <taxon>Tulasnellaceae</taxon>
        <taxon>Tulasnella</taxon>
    </lineage>
</organism>
<dbReference type="AlphaFoldDB" id="A0A0C3QB29"/>
<evidence type="ECO:0000256" key="1">
    <source>
        <dbReference type="SAM" id="MobiDB-lite"/>
    </source>
</evidence>
<dbReference type="HOGENOM" id="CLU_598780_0_0_1"/>
<feature type="region of interest" description="Disordered" evidence="1">
    <location>
        <begin position="185"/>
        <end position="211"/>
    </location>
</feature>
<dbReference type="OrthoDB" id="3291531at2759"/>
<gene>
    <name evidence="2" type="ORF">M407DRAFT_23185</name>
</gene>
<protein>
    <submittedName>
        <fullName evidence="2">Uncharacterized protein</fullName>
    </submittedName>
</protein>
<evidence type="ECO:0000313" key="2">
    <source>
        <dbReference type="EMBL" id="KIO27620.1"/>
    </source>
</evidence>